<keyword evidence="2" id="KW-0732">Signal</keyword>
<evidence type="ECO:0000313" key="4">
    <source>
        <dbReference type="Proteomes" id="UP000235392"/>
    </source>
</evidence>
<dbReference type="AlphaFoldDB" id="A0A2N5RUY5"/>
<feature type="region of interest" description="Disordered" evidence="1">
    <location>
        <begin position="39"/>
        <end position="58"/>
    </location>
</feature>
<organism evidence="3 4">
    <name type="scientific">Puccinia coronata f. sp. avenae</name>
    <dbReference type="NCBI Taxonomy" id="200324"/>
    <lineage>
        <taxon>Eukaryota</taxon>
        <taxon>Fungi</taxon>
        <taxon>Dikarya</taxon>
        <taxon>Basidiomycota</taxon>
        <taxon>Pucciniomycotina</taxon>
        <taxon>Pucciniomycetes</taxon>
        <taxon>Pucciniales</taxon>
        <taxon>Pucciniaceae</taxon>
        <taxon>Puccinia</taxon>
    </lineage>
</organism>
<evidence type="ECO:0000256" key="1">
    <source>
        <dbReference type="SAM" id="MobiDB-lite"/>
    </source>
</evidence>
<feature type="signal peptide" evidence="2">
    <location>
        <begin position="1"/>
        <end position="23"/>
    </location>
</feature>
<sequence length="247" mass="27015">MLPFSLVFNALPILSFMGPFVNAAIYPFNEEPVHFSRSSSLTQSSTSSTTTSQTQSSHSSVIVRSFPLGQDGVQCQFRSFNAPAQAQRGTAATTSPARKVANLSPFSCHVQCLPPSSASPNRHDCQKIITTMKQTKKAGITIGAQDWLYVSYRDCALVFQNRNSHNLAVKYRWNRLADQADRLQAQCASGYNAQGSKSSGRCFFSTCDLDQSIQNSSTSGRERKAGNSAPPRIENSGVVITFQRNRS</sequence>
<feature type="region of interest" description="Disordered" evidence="1">
    <location>
        <begin position="213"/>
        <end position="237"/>
    </location>
</feature>
<name>A0A2N5RUY5_9BASI</name>
<comment type="caution">
    <text evidence="3">The sequence shown here is derived from an EMBL/GenBank/DDBJ whole genome shotgun (WGS) entry which is preliminary data.</text>
</comment>
<accession>A0A2N5RUY5</accession>
<protein>
    <submittedName>
        <fullName evidence="3">Uncharacterized protein</fullName>
    </submittedName>
</protein>
<dbReference type="EMBL" id="PGCI01001460">
    <property type="protein sequence ID" value="PLW04814.1"/>
    <property type="molecule type" value="Genomic_DNA"/>
</dbReference>
<dbReference type="Proteomes" id="UP000235392">
    <property type="component" value="Unassembled WGS sequence"/>
</dbReference>
<proteinExistence type="predicted"/>
<evidence type="ECO:0000256" key="2">
    <source>
        <dbReference type="SAM" id="SignalP"/>
    </source>
</evidence>
<reference evidence="3 4" key="1">
    <citation type="submission" date="2017-11" db="EMBL/GenBank/DDBJ databases">
        <title>De novo assembly and phasing of dikaryotic genomes from two isolates of Puccinia coronata f. sp. avenae, the causal agent of oat crown rust.</title>
        <authorList>
            <person name="Miller M.E."/>
            <person name="Zhang Y."/>
            <person name="Omidvar V."/>
            <person name="Sperschneider J."/>
            <person name="Schwessinger B."/>
            <person name="Raley C."/>
            <person name="Palmer J.M."/>
            <person name="Garnica D."/>
            <person name="Upadhyaya N."/>
            <person name="Rathjen J."/>
            <person name="Taylor J.M."/>
            <person name="Park R.F."/>
            <person name="Dodds P.N."/>
            <person name="Hirsch C.D."/>
            <person name="Kianian S.F."/>
            <person name="Figueroa M."/>
        </authorList>
    </citation>
    <scope>NUCLEOTIDE SEQUENCE [LARGE SCALE GENOMIC DNA]</scope>
    <source>
        <strain evidence="3">12SD80</strain>
    </source>
</reference>
<gene>
    <name evidence="3" type="ORF">PCASD_25356</name>
</gene>
<evidence type="ECO:0000313" key="3">
    <source>
        <dbReference type="EMBL" id="PLW04814.1"/>
    </source>
</evidence>
<feature type="chain" id="PRO_5014995596" evidence="2">
    <location>
        <begin position="24"/>
        <end position="247"/>
    </location>
</feature>